<proteinExistence type="predicted"/>
<dbReference type="PANTHER" id="PTHR24221:SF646">
    <property type="entry name" value="HAEMOLYSIN SECRETION ATP-BINDING PROTEIN"/>
    <property type="match status" value="1"/>
</dbReference>
<evidence type="ECO:0000256" key="4">
    <source>
        <dbReference type="ARBA" id="ARBA00022692"/>
    </source>
</evidence>
<dbReference type="SUPFAM" id="SSF52540">
    <property type="entry name" value="P-loop containing nucleoside triphosphate hydrolases"/>
    <property type="match status" value="1"/>
</dbReference>
<name>A0A381Q7V6_9ZZZZ</name>
<dbReference type="GO" id="GO:0034040">
    <property type="term" value="F:ATPase-coupled lipid transmembrane transporter activity"/>
    <property type="evidence" value="ECO:0007669"/>
    <property type="project" value="TreeGrafter"/>
</dbReference>
<dbReference type="AlphaFoldDB" id="A0A381Q7V6"/>
<keyword evidence="7 9" id="KW-1133">Transmembrane helix</keyword>
<dbReference type="PROSITE" id="PS00211">
    <property type="entry name" value="ABC_TRANSPORTER_1"/>
    <property type="match status" value="1"/>
</dbReference>
<evidence type="ECO:0000259" key="10">
    <source>
        <dbReference type="PROSITE" id="PS50893"/>
    </source>
</evidence>
<keyword evidence="5" id="KW-0547">Nucleotide-binding</keyword>
<feature type="transmembrane region" description="Helical" evidence="9">
    <location>
        <begin position="227"/>
        <end position="245"/>
    </location>
</feature>
<keyword evidence="3" id="KW-1003">Cell membrane</keyword>
<dbReference type="CDD" id="cd07346">
    <property type="entry name" value="ABC_6TM_exporters"/>
    <property type="match status" value="1"/>
</dbReference>
<gene>
    <name evidence="12" type="ORF">METZ01_LOCUS27798</name>
</gene>
<feature type="transmembrane region" description="Helical" evidence="9">
    <location>
        <begin position="21"/>
        <end position="43"/>
    </location>
</feature>
<feature type="transmembrane region" description="Helical" evidence="9">
    <location>
        <begin position="368"/>
        <end position="385"/>
    </location>
</feature>
<dbReference type="SUPFAM" id="SSF90123">
    <property type="entry name" value="ABC transporter transmembrane region"/>
    <property type="match status" value="1"/>
</dbReference>
<comment type="subcellular location">
    <subcellularLocation>
        <location evidence="1">Cell membrane</location>
        <topology evidence="1">Multi-pass membrane protein</topology>
    </subcellularLocation>
</comment>
<dbReference type="GO" id="GO:0005524">
    <property type="term" value="F:ATP binding"/>
    <property type="evidence" value="ECO:0007669"/>
    <property type="project" value="UniProtKB-KW"/>
</dbReference>
<dbReference type="InterPro" id="IPR027417">
    <property type="entry name" value="P-loop_NTPase"/>
</dbReference>
<dbReference type="FunFam" id="3.40.50.300:FF:000221">
    <property type="entry name" value="Multidrug ABC transporter ATP-binding protein"/>
    <property type="match status" value="1"/>
</dbReference>
<evidence type="ECO:0008006" key="13">
    <source>
        <dbReference type="Google" id="ProtNLM"/>
    </source>
</evidence>
<evidence type="ECO:0000256" key="9">
    <source>
        <dbReference type="SAM" id="Phobius"/>
    </source>
</evidence>
<dbReference type="PROSITE" id="PS50893">
    <property type="entry name" value="ABC_TRANSPORTER_2"/>
    <property type="match status" value="1"/>
</dbReference>
<dbReference type="InterPro" id="IPR039421">
    <property type="entry name" value="Type_1_exporter"/>
</dbReference>
<feature type="transmembrane region" description="Helical" evidence="9">
    <location>
        <begin position="342"/>
        <end position="361"/>
    </location>
</feature>
<dbReference type="InterPro" id="IPR003439">
    <property type="entry name" value="ABC_transporter-like_ATP-bd"/>
</dbReference>
<evidence type="ECO:0000256" key="6">
    <source>
        <dbReference type="ARBA" id="ARBA00022840"/>
    </source>
</evidence>
<keyword evidence="6" id="KW-0067">ATP-binding</keyword>
<dbReference type="GO" id="GO:0016887">
    <property type="term" value="F:ATP hydrolysis activity"/>
    <property type="evidence" value="ECO:0007669"/>
    <property type="project" value="InterPro"/>
</dbReference>
<keyword evidence="2" id="KW-0813">Transport</keyword>
<feature type="domain" description="ABC transmembrane type-1" evidence="11">
    <location>
        <begin position="104"/>
        <end position="326"/>
    </location>
</feature>
<dbReference type="Pfam" id="PF00664">
    <property type="entry name" value="ABC_membrane"/>
    <property type="match status" value="1"/>
</dbReference>
<evidence type="ECO:0000256" key="5">
    <source>
        <dbReference type="ARBA" id="ARBA00022741"/>
    </source>
</evidence>
<evidence type="ECO:0000256" key="1">
    <source>
        <dbReference type="ARBA" id="ARBA00004651"/>
    </source>
</evidence>
<reference evidence="12" key="1">
    <citation type="submission" date="2018-05" db="EMBL/GenBank/DDBJ databases">
        <authorList>
            <person name="Lanie J.A."/>
            <person name="Ng W.-L."/>
            <person name="Kazmierczak K.M."/>
            <person name="Andrzejewski T.M."/>
            <person name="Davidsen T.M."/>
            <person name="Wayne K.J."/>
            <person name="Tettelin H."/>
            <person name="Glass J.I."/>
            <person name="Rusch D."/>
            <person name="Podicherti R."/>
            <person name="Tsui H.-C.T."/>
            <person name="Winkler M.E."/>
        </authorList>
    </citation>
    <scope>NUCLEOTIDE SEQUENCE</scope>
</reference>
<dbReference type="EMBL" id="UINC01001227">
    <property type="protein sequence ID" value="SUZ74944.1"/>
    <property type="molecule type" value="Genomic_DNA"/>
</dbReference>
<evidence type="ECO:0000259" key="11">
    <source>
        <dbReference type="PROSITE" id="PS50929"/>
    </source>
</evidence>
<feature type="transmembrane region" description="Helical" evidence="9">
    <location>
        <begin position="311"/>
        <end position="336"/>
    </location>
</feature>
<dbReference type="GO" id="GO:0140359">
    <property type="term" value="F:ABC-type transporter activity"/>
    <property type="evidence" value="ECO:0007669"/>
    <property type="project" value="InterPro"/>
</dbReference>
<dbReference type="Pfam" id="PF00005">
    <property type="entry name" value="ABC_tran"/>
    <property type="match status" value="1"/>
</dbReference>
<feature type="domain" description="ABC transporter" evidence="10">
    <location>
        <begin position="421"/>
        <end position="655"/>
    </location>
</feature>
<feature type="transmembrane region" description="Helical" evidence="9">
    <location>
        <begin position="128"/>
        <end position="149"/>
    </location>
</feature>
<evidence type="ECO:0000256" key="7">
    <source>
        <dbReference type="ARBA" id="ARBA00022989"/>
    </source>
</evidence>
<feature type="transmembrane region" description="Helical" evidence="9">
    <location>
        <begin position="196"/>
        <end position="221"/>
    </location>
</feature>
<keyword evidence="4 9" id="KW-0812">Transmembrane</keyword>
<dbReference type="InterPro" id="IPR011527">
    <property type="entry name" value="ABC1_TM_dom"/>
</dbReference>
<evidence type="ECO:0000256" key="2">
    <source>
        <dbReference type="ARBA" id="ARBA00022448"/>
    </source>
</evidence>
<dbReference type="InterPro" id="IPR036640">
    <property type="entry name" value="ABC1_TM_sf"/>
</dbReference>
<evidence type="ECO:0000256" key="3">
    <source>
        <dbReference type="ARBA" id="ARBA00022475"/>
    </source>
</evidence>
<dbReference type="Gene3D" id="1.20.1560.10">
    <property type="entry name" value="ABC transporter type 1, transmembrane domain"/>
    <property type="match status" value="1"/>
</dbReference>
<accession>A0A381Q7V6</accession>
<dbReference type="GO" id="GO:0005886">
    <property type="term" value="C:plasma membrane"/>
    <property type="evidence" value="ECO:0007669"/>
    <property type="project" value="UniProtKB-SubCell"/>
</dbReference>
<keyword evidence="8 9" id="KW-0472">Membrane</keyword>
<protein>
    <recommendedName>
        <fullName evidence="13">ABC transporter ATP-binding protein</fullName>
    </recommendedName>
</protein>
<sequence length="663" mass="73257">MSFRAMLQLAFRTWPYFQPMLKHLIVLGGLMLSGIVAGIPAAFVGTDLFYNKVLLGQKLQPLQATVLFVGDEYVTNEARQLGRQGISTPSNITADTHLNVPSDVDETAQPDTVSVLTQEQRKTVRNRLIIWGIVGSLFGALFGAGFWYYNVWIWQSVNQNLRVAMVERAESLSLSYHDNARVGDAIFRVYQDSAMIVNLIQSGIYTPISAALSLLLGLFVVAMFDPWFTLMVVVVVFPVAWLSIVSTPRIRRRVLANRIANSDLTSRAQEVFAAVKVVKANRAESRVFDRFSADSVRALDAAYFLRLDMALITLFVGLLAGSTLILSEYIMVSWIIDQRDTFLGALVASLIGFAVWNYGAYRIAMGQVGGFAFGMRGLLGIWMRMQDLFLALERAFFLLDIEPEVDDPENPLPFPIRVARVRWRNVVFGYNPDQPILRGIDLEAGAGSITAIVGATGSGKSTLMSLLLRLYDPDSGRIEVNDVDLKDMAVDDVRRHAAIALQKNVLFANTIANNIGFGNPTAEPAAIEAAATIACAHDFIEAQSKGYNTELGERGAKLSAGQRQRLSIARAVLRDAPILILDEPTASLDAQTEQRVLTNLTTWGNDKVIFLITHRLSTIRNAGQIAFLEDGRIVEIGSHDELTRLENGRYRAFVEAETIETST</sequence>
<dbReference type="InterPro" id="IPR017871">
    <property type="entry name" value="ABC_transporter-like_CS"/>
</dbReference>
<evidence type="ECO:0000256" key="8">
    <source>
        <dbReference type="ARBA" id="ARBA00023136"/>
    </source>
</evidence>
<evidence type="ECO:0000313" key="12">
    <source>
        <dbReference type="EMBL" id="SUZ74944.1"/>
    </source>
</evidence>
<dbReference type="SMART" id="SM00382">
    <property type="entry name" value="AAA"/>
    <property type="match status" value="1"/>
</dbReference>
<dbReference type="PANTHER" id="PTHR24221">
    <property type="entry name" value="ATP-BINDING CASSETTE SUB-FAMILY B"/>
    <property type="match status" value="1"/>
</dbReference>
<organism evidence="12">
    <name type="scientific">marine metagenome</name>
    <dbReference type="NCBI Taxonomy" id="408172"/>
    <lineage>
        <taxon>unclassified sequences</taxon>
        <taxon>metagenomes</taxon>
        <taxon>ecological metagenomes</taxon>
    </lineage>
</organism>
<dbReference type="Gene3D" id="3.40.50.300">
    <property type="entry name" value="P-loop containing nucleotide triphosphate hydrolases"/>
    <property type="match status" value="1"/>
</dbReference>
<dbReference type="PROSITE" id="PS50929">
    <property type="entry name" value="ABC_TM1F"/>
    <property type="match status" value="1"/>
</dbReference>
<dbReference type="InterPro" id="IPR003593">
    <property type="entry name" value="AAA+_ATPase"/>
</dbReference>